<dbReference type="Pfam" id="PF00583">
    <property type="entry name" value="Acetyltransf_1"/>
    <property type="match status" value="1"/>
</dbReference>
<name>Q607L5_METCA</name>
<proteinExistence type="predicted"/>
<dbReference type="AlphaFoldDB" id="Q607L5"/>
<reference evidence="2 3" key="1">
    <citation type="journal article" date="2004" name="PLoS Biol.">
        <title>Genomic insights into methanotrophy: the complete genome sequence of Methylococcus capsulatus (Bath).</title>
        <authorList>
            <person name="Ward N.L."/>
            <person name="Larsen O."/>
            <person name="Sakwa J."/>
            <person name="Bruseth L."/>
            <person name="Khouri H.M."/>
            <person name="Durkin A.S."/>
            <person name="Dimitrov G."/>
            <person name="Jiang L."/>
            <person name="Scanlan D."/>
            <person name="Kang K.H."/>
            <person name="Lewis M.R."/>
            <person name="Nelson K.E."/>
            <person name="Methe B.A."/>
            <person name="Wu M."/>
            <person name="Heidelberg J.F."/>
            <person name="Paulsen I.T."/>
            <person name="Fouts D.E."/>
            <person name="Ravel J."/>
            <person name="Tettelin H."/>
            <person name="Ren Q."/>
            <person name="Read T.D."/>
            <person name="DeBoy R.T."/>
            <person name="Seshadri R."/>
            <person name="Salzberg S.L."/>
            <person name="Jensen H.B."/>
            <person name="Birkeland N.K."/>
            <person name="Nelson W.C."/>
            <person name="Dodson R.J."/>
            <person name="Grindhaug S.H."/>
            <person name="Holt I.E."/>
            <person name="Eidhammer I."/>
            <person name="Jonasen I."/>
            <person name="Vanaken S."/>
            <person name="Utterback T.R."/>
            <person name="Feldblyum T.V."/>
            <person name="Fraser C.M."/>
            <person name="Lillehaug J.R."/>
            <person name="Eisen J.A."/>
        </authorList>
    </citation>
    <scope>NUCLEOTIDE SEQUENCE [LARGE SCALE GENOMIC DNA]</scope>
    <source>
        <strain evidence="3">ATCC 33009 / NCIMB 11132 / Bath</strain>
    </source>
</reference>
<dbReference type="Gene3D" id="3.40.630.30">
    <property type="match status" value="1"/>
</dbReference>
<dbReference type="SUPFAM" id="SSF55729">
    <property type="entry name" value="Acyl-CoA N-acyltransferases (Nat)"/>
    <property type="match status" value="1"/>
</dbReference>
<dbReference type="InterPro" id="IPR041496">
    <property type="entry name" value="YitH/HolE_GNAT"/>
</dbReference>
<keyword evidence="2" id="KW-0808">Transferase</keyword>
<dbReference type="InterPro" id="IPR000182">
    <property type="entry name" value="GNAT_dom"/>
</dbReference>
<dbReference type="PROSITE" id="PS51186">
    <property type="entry name" value="GNAT"/>
    <property type="match status" value="1"/>
</dbReference>
<dbReference type="CDD" id="cd04301">
    <property type="entry name" value="NAT_SF"/>
    <property type="match status" value="1"/>
</dbReference>
<dbReference type="Pfam" id="PF18014">
    <property type="entry name" value="Acetyltransf_18"/>
    <property type="match status" value="1"/>
</dbReference>
<sequence>MQQKFHIERMDRQRLELALDWAAAEGWNPGLHDAASFFAADPSGFFMGFLDDEPVGSISAVSYPGDFGFIGLYIVRPEHRGKGFGLKLWHTAVEHLGERTVGLDGVIERQSSYARSGFVTAHRNIRFEWNGPAAVETDTAVGRLEPSEFDAILAYDAALFPGSRDGFLRVWTRQPGCTGLLYRSDDGDIAGYGLLRPCRRGYKLGPLFADTPRIAACLLQAFRPHAGTAPIYIDMPAPNTAALQLAAQHGMRRVFETARMYTPRIPSLPLERTFGITTYELG</sequence>
<gene>
    <name evidence="2" type="ordered locus">MCA1744</name>
</gene>
<dbReference type="PANTHER" id="PTHR47237:SF1">
    <property type="entry name" value="SLL0310 PROTEIN"/>
    <property type="match status" value="1"/>
</dbReference>
<dbReference type="GO" id="GO:0016747">
    <property type="term" value="F:acyltransferase activity, transferring groups other than amino-acyl groups"/>
    <property type="evidence" value="ECO:0007669"/>
    <property type="project" value="InterPro"/>
</dbReference>
<feature type="domain" description="N-acetyltransferase" evidence="1">
    <location>
        <begin position="5"/>
        <end position="141"/>
    </location>
</feature>
<accession>Q607L5</accession>
<protein>
    <submittedName>
        <fullName evidence="2">Acetyltransferase, GNAT family</fullName>
    </submittedName>
</protein>
<dbReference type="Proteomes" id="UP000006821">
    <property type="component" value="Chromosome"/>
</dbReference>
<dbReference type="PANTHER" id="PTHR47237">
    <property type="entry name" value="SLL0310 PROTEIN"/>
    <property type="match status" value="1"/>
</dbReference>
<dbReference type="InterPro" id="IPR016181">
    <property type="entry name" value="Acyl_CoA_acyltransferase"/>
</dbReference>
<dbReference type="GeneID" id="88223997"/>
<evidence type="ECO:0000313" key="2">
    <source>
        <dbReference type="EMBL" id="AAU91972.1"/>
    </source>
</evidence>
<dbReference type="KEGG" id="mca:MCA1744"/>
<dbReference type="STRING" id="243233.MCA1744"/>
<dbReference type="eggNOG" id="COG0454">
    <property type="taxonomic scope" value="Bacteria"/>
</dbReference>
<dbReference type="HOGENOM" id="CLU_054109_0_0_6"/>
<dbReference type="Gene3D" id="3.40.630.90">
    <property type="match status" value="1"/>
</dbReference>
<dbReference type="EMBL" id="AE017282">
    <property type="protein sequence ID" value="AAU91972.1"/>
    <property type="molecule type" value="Genomic_DNA"/>
</dbReference>
<dbReference type="InterPro" id="IPR052729">
    <property type="entry name" value="Acyl/Acetyltrans_Enzymes"/>
</dbReference>
<evidence type="ECO:0000313" key="3">
    <source>
        <dbReference type="Proteomes" id="UP000006821"/>
    </source>
</evidence>
<dbReference type="RefSeq" id="WP_010960998.1">
    <property type="nucleotide sequence ID" value="NC_002977.6"/>
</dbReference>
<evidence type="ECO:0000259" key="1">
    <source>
        <dbReference type="PROSITE" id="PS51186"/>
    </source>
</evidence>
<organism evidence="2 3">
    <name type="scientific">Methylococcus capsulatus (strain ATCC 33009 / NCIMB 11132 / Bath)</name>
    <dbReference type="NCBI Taxonomy" id="243233"/>
    <lineage>
        <taxon>Bacteria</taxon>
        <taxon>Pseudomonadati</taxon>
        <taxon>Pseudomonadota</taxon>
        <taxon>Gammaproteobacteria</taxon>
        <taxon>Methylococcales</taxon>
        <taxon>Methylococcaceae</taxon>
        <taxon>Methylococcus</taxon>
    </lineage>
</organism>